<dbReference type="Gene3D" id="1.25.40.800">
    <property type="match status" value="1"/>
</dbReference>
<evidence type="ECO:0000259" key="1">
    <source>
        <dbReference type="Pfam" id="PF04054"/>
    </source>
</evidence>
<dbReference type="Proteomes" id="UP001470230">
    <property type="component" value="Unassembled WGS sequence"/>
</dbReference>
<gene>
    <name evidence="2" type="ORF">M9Y10_001609</name>
</gene>
<keyword evidence="3" id="KW-1185">Reference proteome</keyword>
<evidence type="ECO:0000313" key="2">
    <source>
        <dbReference type="EMBL" id="KAK8899296.1"/>
    </source>
</evidence>
<accession>A0ABR2L8G7</accession>
<dbReference type="Gene3D" id="1.25.40.790">
    <property type="match status" value="1"/>
</dbReference>
<dbReference type="Gene3D" id="1.25.40.180">
    <property type="match status" value="1"/>
</dbReference>
<proteinExistence type="predicted"/>
<comment type="caution">
    <text evidence="2">The sequence shown here is derived from an EMBL/GenBank/DDBJ whole genome shotgun (WGS) entry which is preliminary data.</text>
</comment>
<name>A0ABR2L8G7_9EUKA</name>
<dbReference type="InterPro" id="IPR040398">
    <property type="entry name" value="Not1"/>
</dbReference>
<feature type="domain" description="CCR4-Not complex component Not1 C-terminal" evidence="1">
    <location>
        <begin position="714"/>
        <end position="1036"/>
    </location>
</feature>
<sequence>MEIKKCKYPTTIANDFSNDQIQRALSILSQPLDKVHATLIELTSEHKYSLLTCILRHLLDSPITESSISIIGWYFINSLIPTPTAFFFVKEMINLLNASTNSPTDNGFALNRLFARTIFSKLPKFTVYCKALLAHPCLQCDNELYIAIKQFSHEPVPLEYVDTKLYFVQPHEKQYFIPISFHEEILPLPESNSPITMKQNLFNSIEYARSLDPDQQRLYCVNICLIYPPTSLKIRFLPFLSAICSYSKLLLLQIARNSWEAFETHPQLERMGSWLGVLTNSQGRPPPLYMLNLPKLLRETIDCGTFGHAMIFLTAFYSKVLNLFQPPHPITNLVLEILAAVMNTPGIRTDIIEKIHKFGELLKVDVSYYFNRSIIIPENSFDRYAQFSNESDSVIFKPASLLKKDDECDVQFCLNAYFHYVPNHVMLPLEQQIIFNQTQRIEKYYFLDTSSVISPHSTQNADQDTLQYIVSLAIADSPILAKTASRLFRKVTKGMQPLDLAQIFRCAFPNKYIFNASLHSRCFSPTDINSLFSELLTNPYTAPIARPMILEFMPFCFEYYPNYSFASLKELTNVNPLKNDDIIIPKPNSSHIALLRAFLSFSRSRDDSNRSDFTAKMNKVTVEHITSLITFVLYATVKRDSPKTSSKIDYSAIDSLCFALGKCAGRIDNDNLISSCINSVMNIAPAVIEKQPKSLFRLVNGLFGWLHFRSNLKLIELLDFLSPFHFPSFSLCWIQLVMHRQVFPSLIRTNESRPMQFCLNFVIICLKLSVEYPEIFYRSVCRILMTIQSCSPLFFISYHQLLLEFLPLHFVQFRNIILGSCVGENSEDYSPPVGFDFKDTLKAKAVIQVIDSILQKKEKDREKVKSSAAFLTSLFKRAMLENNSNNIVYQSQRVELLNINQNSQSDNTNSTTNSSTSSSNCNNIFIPRIIWQFVFYCVKKSADMNAVIPSTNSDDLPTSSSFVNLPIVSLFAAILDSTESCNETSITTLVESIVDQLRYPNKHTTFASCLLFALFQKEDKNNRELILVSLIKRLTCVTSPPQSVRKLYHNIMKKFGNEVKQMFEDNNESNVFKMVQEIID</sequence>
<protein>
    <recommendedName>
        <fullName evidence="1">CCR4-Not complex component Not1 C-terminal domain-containing protein</fullName>
    </recommendedName>
</protein>
<dbReference type="InterPro" id="IPR007196">
    <property type="entry name" value="CCR4-Not_Not1_C"/>
</dbReference>
<dbReference type="PANTHER" id="PTHR13162">
    <property type="entry name" value="CCR4-NOT TRANSCRIPTION COMPLEX"/>
    <property type="match status" value="1"/>
</dbReference>
<dbReference type="Pfam" id="PF04054">
    <property type="entry name" value="Not1"/>
    <property type="match status" value="1"/>
</dbReference>
<reference evidence="2 3" key="1">
    <citation type="submission" date="2024-04" db="EMBL/GenBank/DDBJ databases">
        <title>Tritrichomonas musculus Genome.</title>
        <authorList>
            <person name="Alves-Ferreira E."/>
            <person name="Grigg M."/>
            <person name="Lorenzi H."/>
            <person name="Galac M."/>
        </authorList>
    </citation>
    <scope>NUCLEOTIDE SEQUENCE [LARGE SCALE GENOMIC DNA]</scope>
    <source>
        <strain evidence="2 3">EAF2021</strain>
    </source>
</reference>
<evidence type="ECO:0000313" key="3">
    <source>
        <dbReference type="Proteomes" id="UP001470230"/>
    </source>
</evidence>
<dbReference type="EMBL" id="JAPFFF010000001">
    <property type="protein sequence ID" value="KAK8899296.1"/>
    <property type="molecule type" value="Genomic_DNA"/>
</dbReference>
<dbReference type="PANTHER" id="PTHR13162:SF8">
    <property type="entry name" value="CCR4-NOT TRANSCRIPTION COMPLEX SUBUNIT 1"/>
    <property type="match status" value="1"/>
</dbReference>
<organism evidence="2 3">
    <name type="scientific">Tritrichomonas musculus</name>
    <dbReference type="NCBI Taxonomy" id="1915356"/>
    <lineage>
        <taxon>Eukaryota</taxon>
        <taxon>Metamonada</taxon>
        <taxon>Parabasalia</taxon>
        <taxon>Tritrichomonadida</taxon>
        <taxon>Tritrichomonadidae</taxon>
        <taxon>Tritrichomonas</taxon>
    </lineage>
</organism>